<sequence length="432" mass="48257">MLRSASDKLVVPFRIDQKSQVFVVDRPLNIVKVIPYPLPVLRFGGPVVQAQVVCRELAARGHEVRVVTTDIDLPADIPRDQWLENDGYHVCYSSTSPHHRMPPYYTPGIRRPLQETLKTADVVQTNIGLTLTNDMVRKLARRAGVPYVYNAEGALCPKRLQIKSFEKKLFRYFYENRIVREAAACQAVSQYERDTLLEWGVHPERIAVIPNGFSLPPVVSEEAKQASRQQLGYADDDVVILFMGRISQIKGIDLLLTAFERIRNEFPQAQMIVAGPDEGIQAALTQFVRKHGLEKRVRFPGIIAGEEKTNALRSADIFALTSHSEGLPNAVIEGLGYGLAMLLTHRCNVPEVADYNAGHVVEAEVEPIEQALRKLLEDAQQRANCQQNARRLAVERFSLDKVVDDLENLYRGLADSPSDANGTANLQSTASP</sequence>
<evidence type="ECO:0000259" key="4">
    <source>
        <dbReference type="Pfam" id="PF00534"/>
    </source>
</evidence>
<protein>
    <submittedName>
        <fullName evidence="6">Mannosylfructose-phosphate synthase</fullName>
        <ecNumber evidence="6">2.4.1.246</ecNumber>
    </submittedName>
</protein>
<dbReference type="EMBL" id="CP036289">
    <property type="protein sequence ID" value="QDU73644.1"/>
    <property type="molecule type" value="Genomic_DNA"/>
</dbReference>
<dbReference type="InterPro" id="IPR001296">
    <property type="entry name" value="Glyco_trans_1"/>
</dbReference>
<dbReference type="Proteomes" id="UP000318626">
    <property type="component" value="Chromosome"/>
</dbReference>
<dbReference type="PANTHER" id="PTHR12526:SF510">
    <property type="entry name" value="D-INOSITOL 3-PHOSPHATE GLYCOSYLTRANSFERASE"/>
    <property type="match status" value="1"/>
</dbReference>
<name>A0A518C380_9BACT</name>
<reference evidence="7" key="1">
    <citation type="submission" date="2019-02" db="EMBL/GenBank/DDBJ databases">
        <title>Deep-cultivation of Planctomycetes and their phenomic and genomic characterization uncovers novel biology.</title>
        <authorList>
            <person name="Wiegand S."/>
            <person name="Jogler M."/>
            <person name="Boedeker C."/>
            <person name="Pinto D."/>
            <person name="Vollmers J."/>
            <person name="Rivas-Marin E."/>
            <person name="Kohn T."/>
            <person name="Peeters S.H."/>
            <person name="Heuer A."/>
            <person name="Rast P."/>
            <person name="Oberbeckmann S."/>
            <person name="Bunk B."/>
            <person name="Jeske O."/>
            <person name="Meyerdierks A."/>
            <person name="Storesund J.E."/>
            <person name="Kallscheuer N."/>
            <person name="Luecker S."/>
            <person name="Lage O.M."/>
            <person name="Pohl T."/>
            <person name="Merkel B.J."/>
            <person name="Hornburger P."/>
            <person name="Mueller R.-W."/>
            <person name="Bruemmer F."/>
            <person name="Labrenz M."/>
            <person name="Spormann A.M."/>
            <person name="Op den Camp H."/>
            <person name="Overmann J."/>
            <person name="Amann R."/>
            <person name="Jetten M.S.M."/>
            <person name="Mascher T."/>
            <person name="Medema M.H."/>
            <person name="Devos D.P."/>
            <person name="Kaster A.-K."/>
            <person name="Ovreas L."/>
            <person name="Rohde M."/>
            <person name="Galperin M.Y."/>
            <person name="Jogler C."/>
        </authorList>
    </citation>
    <scope>NUCLEOTIDE SEQUENCE [LARGE SCALE GENOMIC DNA]</scope>
    <source>
        <strain evidence="7">Pan97</strain>
    </source>
</reference>
<proteinExistence type="predicted"/>
<keyword evidence="7" id="KW-1185">Reference proteome</keyword>
<dbReference type="Gene3D" id="3.40.50.2000">
    <property type="entry name" value="Glycogen Phosphorylase B"/>
    <property type="match status" value="2"/>
</dbReference>
<evidence type="ECO:0000256" key="3">
    <source>
        <dbReference type="SAM" id="MobiDB-lite"/>
    </source>
</evidence>
<dbReference type="OrthoDB" id="232381at2"/>
<evidence type="ECO:0000256" key="2">
    <source>
        <dbReference type="ARBA" id="ARBA00022679"/>
    </source>
</evidence>
<accession>A0A518C380</accession>
<organism evidence="6 7">
    <name type="scientific">Bremerella volcania</name>
    <dbReference type="NCBI Taxonomy" id="2527984"/>
    <lineage>
        <taxon>Bacteria</taxon>
        <taxon>Pseudomonadati</taxon>
        <taxon>Planctomycetota</taxon>
        <taxon>Planctomycetia</taxon>
        <taxon>Pirellulales</taxon>
        <taxon>Pirellulaceae</taxon>
        <taxon>Bremerella</taxon>
    </lineage>
</organism>
<dbReference type="InterPro" id="IPR028098">
    <property type="entry name" value="Glyco_trans_4-like_N"/>
</dbReference>
<evidence type="ECO:0000313" key="7">
    <source>
        <dbReference type="Proteomes" id="UP000318626"/>
    </source>
</evidence>
<gene>
    <name evidence="6" type="primary">mfpsA_1</name>
    <name evidence="6" type="ORF">Pan97_06420</name>
</gene>
<evidence type="ECO:0000313" key="6">
    <source>
        <dbReference type="EMBL" id="QDU73644.1"/>
    </source>
</evidence>
<keyword evidence="2 6" id="KW-0808">Transferase</keyword>
<dbReference type="EC" id="2.4.1.246" evidence="6"/>
<dbReference type="SUPFAM" id="SSF53756">
    <property type="entry name" value="UDP-Glycosyltransferase/glycogen phosphorylase"/>
    <property type="match status" value="1"/>
</dbReference>
<feature type="region of interest" description="Disordered" evidence="3">
    <location>
        <begin position="413"/>
        <end position="432"/>
    </location>
</feature>
<feature type="domain" description="Glycosyltransferase subfamily 4-like N-terminal" evidence="5">
    <location>
        <begin position="44"/>
        <end position="212"/>
    </location>
</feature>
<evidence type="ECO:0000256" key="1">
    <source>
        <dbReference type="ARBA" id="ARBA00022676"/>
    </source>
</evidence>
<dbReference type="KEGG" id="bvo:Pan97_06420"/>
<keyword evidence="1 6" id="KW-0328">Glycosyltransferase</keyword>
<dbReference type="GO" id="GO:0103011">
    <property type="term" value="F:mannosylfructose-phosphate synthase activity"/>
    <property type="evidence" value="ECO:0007669"/>
    <property type="project" value="UniProtKB-EC"/>
</dbReference>
<feature type="domain" description="Glycosyl transferase family 1" evidence="4">
    <location>
        <begin position="224"/>
        <end position="391"/>
    </location>
</feature>
<dbReference type="Pfam" id="PF13579">
    <property type="entry name" value="Glyco_trans_4_4"/>
    <property type="match status" value="1"/>
</dbReference>
<feature type="compositionally biased region" description="Polar residues" evidence="3">
    <location>
        <begin position="418"/>
        <end position="432"/>
    </location>
</feature>
<dbReference type="AlphaFoldDB" id="A0A518C380"/>
<dbReference type="Pfam" id="PF00534">
    <property type="entry name" value="Glycos_transf_1"/>
    <property type="match status" value="1"/>
</dbReference>
<dbReference type="PANTHER" id="PTHR12526">
    <property type="entry name" value="GLYCOSYLTRANSFERASE"/>
    <property type="match status" value="1"/>
</dbReference>
<evidence type="ECO:0000259" key="5">
    <source>
        <dbReference type="Pfam" id="PF13579"/>
    </source>
</evidence>